<feature type="signal peptide" evidence="1">
    <location>
        <begin position="1"/>
        <end position="27"/>
    </location>
</feature>
<dbReference type="InterPro" id="IPR011047">
    <property type="entry name" value="Quinoprotein_ADH-like_sf"/>
</dbReference>
<organism evidence="2 3">
    <name type="scientific">Pilimelia terevasa</name>
    <dbReference type="NCBI Taxonomy" id="53372"/>
    <lineage>
        <taxon>Bacteria</taxon>
        <taxon>Bacillati</taxon>
        <taxon>Actinomycetota</taxon>
        <taxon>Actinomycetes</taxon>
        <taxon>Micromonosporales</taxon>
        <taxon>Micromonosporaceae</taxon>
        <taxon>Pilimelia</taxon>
    </lineage>
</organism>
<evidence type="ECO:0008006" key="4">
    <source>
        <dbReference type="Google" id="ProtNLM"/>
    </source>
</evidence>
<name>A0A8J3FJL4_9ACTN</name>
<reference evidence="2" key="2">
    <citation type="submission" date="2020-09" db="EMBL/GenBank/DDBJ databases">
        <authorList>
            <person name="Sun Q."/>
            <person name="Ohkuma M."/>
        </authorList>
    </citation>
    <scope>NUCLEOTIDE SEQUENCE</scope>
    <source>
        <strain evidence="2">JCM 3091</strain>
    </source>
</reference>
<reference evidence="2" key="1">
    <citation type="journal article" date="2014" name="Int. J. Syst. Evol. Microbiol.">
        <title>Complete genome sequence of Corynebacterium casei LMG S-19264T (=DSM 44701T), isolated from a smear-ripened cheese.</title>
        <authorList>
            <consortium name="US DOE Joint Genome Institute (JGI-PGF)"/>
            <person name="Walter F."/>
            <person name="Albersmeier A."/>
            <person name="Kalinowski J."/>
            <person name="Ruckert C."/>
        </authorList>
    </citation>
    <scope>NUCLEOTIDE SEQUENCE</scope>
    <source>
        <strain evidence="2">JCM 3091</strain>
    </source>
</reference>
<protein>
    <recommendedName>
        <fullName evidence="4">PKD domain containing protein</fullName>
    </recommendedName>
</protein>
<dbReference type="SUPFAM" id="SSF50998">
    <property type="entry name" value="Quinoprotein alcohol dehydrogenase-like"/>
    <property type="match status" value="1"/>
</dbReference>
<evidence type="ECO:0000256" key="1">
    <source>
        <dbReference type="SAM" id="SignalP"/>
    </source>
</evidence>
<sequence length="420" mass="44149">MRRRLTATVLSGVLGAAGLVAAQPARANFPLPAVVGTNPVDYTPHVTNGTVWAVAVVGDVVVVGGDFTGVTDGAGRLRYPRRNLFAYRLTTGAVLPWTPAVDRPVYALAAGADQSVYAGGWFRTVNGVAQRGLARLSLRDGQRVAGFAASINWGDVRALAVHGNRLYVGGTFSMVNGWARAALARIDARSGAVDRQFNARITAPGLQRPRIEDFALSPDGGRLVVVGAMRFVAGWGRNSLAVLNTAGPTALVHNWYTNVYVPPCLVGFDTYVRGVDFAPGGDYFVVVTTGRASGPTAMCDSAARFNVRGTGPQRPVWVNRTGGDSLYAVAVTPAAVYVGGHQRWMDNPYGRETAGPGAQPRSGIAALHPVTGRALAWNPGKSRGVGTRALLATPAGLLVGSDTERLAAERHARLGMFPTP</sequence>
<dbReference type="Proteomes" id="UP000662200">
    <property type="component" value="Unassembled WGS sequence"/>
</dbReference>
<feature type="chain" id="PRO_5035197212" description="PKD domain containing protein" evidence="1">
    <location>
        <begin position="28"/>
        <end position="420"/>
    </location>
</feature>
<evidence type="ECO:0000313" key="2">
    <source>
        <dbReference type="EMBL" id="GGK38290.1"/>
    </source>
</evidence>
<dbReference type="EMBL" id="BMQC01000014">
    <property type="protein sequence ID" value="GGK38290.1"/>
    <property type="molecule type" value="Genomic_DNA"/>
</dbReference>
<dbReference type="InterPro" id="IPR013431">
    <property type="entry name" value="Delta_60_rpt"/>
</dbReference>
<evidence type="ECO:0000313" key="3">
    <source>
        <dbReference type="Proteomes" id="UP000662200"/>
    </source>
</evidence>
<comment type="caution">
    <text evidence="2">The sequence shown here is derived from an EMBL/GenBank/DDBJ whole genome shotgun (WGS) entry which is preliminary data.</text>
</comment>
<accession>A0A8J3FJL4</accession>
<gene>
    <name evidence="2" type="ORF">GCM10010124_33910</name>
</gene>
<keyword evidence="1" id="KW-0732">Signal</keyword>
<dbReference type="AlphaFoldDB" id="A0A8J3FJL4"/>
<proteinExistence type="predicted"/>
<dbReference type="Pfam" id="PF17164">
    <property type="entry name" value="DUF5122"/>
    <property type="match status" value="1"/>
</dbReference>
<dbReference type="RefSeq" id="WP_189115327.1">
    <property type="nucleotide sequence ID" value="NZ_BMQC01000014.1"/>
</dbReference>
<keyword evidence="3" id="KW-1185">Reference proteome</keyword>